<evidence type="ECO:0000313" key="1">
    <source>
        <dbReference type="EMBL" id="KKK50986.1"/>
    </source>
</evidence>
<protein>
    <submittedName>
        <fullName evidence="1">Uncharacterized protein</fullName>
    </submittedName>
</protein>
<reference evidence="1" key="1">
    <citation type="journal article" date="2015" name="Nature">
        <title>Complex archaea that bridge the gap between prokaryotes and eukaryotes.</title>
        <authorList>
            <person name="Spang A."/>
            <person name="Saw J.H."/>
            <person name="Jorgensen S.L."/>
            <person name="Zaremba-Niedzwiedzka K."/>
            <person name="Martijn J."/>
            <person name="Lind A.E."/>
            <person name="van Eijk R."/>
            <person name="Schleper C."/>
            <person name="Guy L."/>
            <person name="Ettema T.J."/>
        </authorList>
    </citation>
    <scope>NUCLEOTIDE SEQUENCE</scope>
</reference>
<sequence length="93" mass="10333">GAARAARGLCGHWGVEPQMTQEFSDAPLTVDGVTVKPTWAWSKQYRASVADSMRRTGTSDISPGEREQRYVEWYAAKHGLSHSQAWRKIENGA</sequence>
<dbReference type="AlphaFoldDB" id="A0A0F8YSL0"/>
<accession>A0A0F8YSL0</accession>
<gene>
    <name evidence="1" type="ORF">LCGC14_3119510</name>
</gene>
<organism evidence="1">
    <name type="scientific">marine sediment metagenome</name>
    <dbReference type="NCBI Taxonomy" id="412755"/>
    <lineage>
        <taxon>unclassified sequences</taxon>
        <taxon>metagenomes</taxon>
        <taxon>ecological metagenomes</taxon>
    </lineage>
</organism>
<feature type="non-terminal residue" evidence="1">
    <location>
        <position position="1"/>
    </location>
</feature>
<name>A0A0F8YSL0_9ZZZZ</name>
<proteinExistence type="predicted"/>
<dbReference type="EMBL" id="LAZR01067739">
    <property type="protein sequence ID" value="KKK50986.1"/>
    <property type="molecule type" value="Genomic_DNA"/>
</dbReference>
<comment type="caution">
    <text evidence="1">The sequence shown here is derived from an EMBL/GenBank/DDBJ whole genome shotgun (WGS) entry which is preliminary data.</text>
</comment>